<dbReference type="Pfam" id="PF08002">
    <property type="entry name" value="DUF1697"/>
    <property type="match status" value="1"/>
</dbReference>
<evidence type="ECO:0000313" key="1">
    <source>
        <dbReference type="EMBL" id="NIJ46044.1"/>
    </source>
</evidence>
<dbReference type="PANTHER" id="PTHR36439:SF1">
    <property type="entry name" value="DUF1697 DOMAIN-CONTAINING PROTEIN"/>
    <property type="match status" value="1"/>
</dbReference>
<reference evidence="1 2" key="1">
    <citation type="submission" date="2020-03" db="EMBL/GenBank/DDBJ databases">
        <title>Genomic Encyclopedia of Type Strains, Phase IV (KMG-IV): sequencing the most valuable type-strain genomes for metagenomic binning, comparative biology and taxonomic classification.</title>
        <authorList>
            <person name="Goeker M."/>
        </authorList>
    </citation>
    <scope>NUCLEOTIDE SEQUENCE [LARGE SCALE GENOMIC DNA]</scope>
    <source>
        <strain evidence="1 2">DSM 101599</strain>
    </source>
</reference>
<dbReference type="EMBL" id="JAASQL010000004">
    <property type="protein sequence ID" value="NIJ46044.1"/>
    <property type="molecule type" value="Genomic_DNA"/>
</dbReference>
<dbReference type="SUPFAM" id="SSF160379">
    <property type="entry name" value="SP0830-like"/>
    <property type="match status" value="1"/>
</dbReference>
<accession>A0ABX0UCH4</accession>
<dbReference type="Gene3D" id="3.30.70.1280">
    <property type="entry name" value="SP0830-like domains"/>
    <property type="match status" value="1"/>
</dbReference>
<name>A0ABX0UCH4_9FLAO</name>
<protein>
    <submittedName>
        <fullName evidence="1">Uncharacterized protein (DUF1697 family)</fullName>
    </submittedName>
</protein>
<sequence>MIYIVLLRGVNVAGKNKIIMKDFVNLLTNCDEFTKVNSYIQSGNFILKSTLTSSKNVSLKIKNSIEEIYGYHLEVFSYSFLTFKKLIASHPFNIETGKNYFVFTLNGYKTSNGLQEKDFGNDDYIVQKSIIHVKYATKYSDSKLNNNCVEKLLNTTATTRNYNTVQKLITMASA</sequence>
<comment type="caution">
    <text evidence="1">The sequence shown here is derived from an EMBL/GenBank/DDBJ whole genome shotgun (WGS) entry which is preliminary data.</text>
</comment>
<dbReference type="Proteomes" id="UP000745859">
    <property type="component" value="Unassembled WGS sequence"/>
</dbReference>
<evidence type="ECO:0000313" key="2">
    <source>
        <dbReference type="Proteomes" id="UP000745859"/>
    </source>
</evidence>
<dbReference type="RefSeq" id="WP_167189338.1">
    <property type="nucleotide sequence ID" value="NZ_JAASQL010000004.1"/>
</dbReference>
<dbReference type="PIRSF" id="PIRSF008502">
    <property type="entry name" value="UCP008502"/>
    <property type="match status" value="1"/>
</dbReference>
<organism evidence="1 2">
    <name type="scientific">Wenyingzhuangia heitensis</name>
    <dbReference type="NCBI Taxonomy" id="1487859"/>
    <lineage>
        <taxon>Bacteria</taxon>
        <taxon>Pseudomonadati</taxon>
        <taxon>Bacteroidota</taxon>
        <taxon>Flavobacteriia</taxon>
        <taxon>Flavobacteriales</taxon>
        <taxon>Flavobacteriaceae</taxon>
        <taxon>Wenyingzhuangia</taxon>
    </lineage>
</organism>
<dbReference type="InterPro" id="IPR012545">
    <property type="entry name" value="DUF1697"/>
</dbReference>
<gene>
    <name evidence="1" type="ORF">FHR24_002522</name>
</gene>
<dbReference type="PANTHER" id="PTHR36439">
    <property type="entry name" value="BLL4334 PROTEIN"/>
    <property type="match status" value="1"/>
</dbReference>
<proteinExistence type="predicted"/>
<keyword evidence="2" id="KW-1185">Reference proteome</keyword>